<evidence type="ECO:0000256" key="1">
    <source>
        <dbReference type="ARBA" id="ARBA00004141"/>
    </source>
</evidence>
<evidence type="ECO:0000313" key="7">
    <source>
        <dbReference type="EMBL" id="XCH24142.1"/>
    </source>
</evidence>
<dbReference type="RefSeq" id="WP_353719465.1">
    <property type="nucleotide sequence ID" value="NZ_CP159289.1"/>
</dbReference>
<keyword evidence="2 5" id="KW-0812">Transmembrane</keyword>
<dbReference type="AlphaFoldDB" id="A0AAU8FIF8"/>
<dbReference type="EMBL" id="CP159289">
    <property type="protein sequence ID" value="XCH24142.1"/>
    <property type="molecule type" value="Genomic_DNA"/>
</dbReference>
<evidence type="ECO:0000256" key="5">
    <source>
        <dbReference type="SAM" id="Phobius"/>
    </source>
</evidence>
<keyword evidence="4 5" id="KW-0472">Membrane</keyword>
<dbReference type="GO" id="GO:0016020">
    <property type="term" value="C:membrane"/>
    <property type="evidence" value="ECO:0007669"/>
    <property type="project" value="UniProtKB-SubCell"/>
</dbReference>
<feature type="transmembrane region" description="Helical" evidence="5">
    <location>
        <begin position="12"/>
        <end position="32"/>
    </location>
</feature>
<protein>
    <submittedName>
        <fullName evidence="7">GtrA family protein</fullName>
    </submittedName>
</protein>
<name>A0AAU8FIF8_9BACT</name>
<proteinExistence type="predicted"/>
<dbReference type="Pfam" id="PF04138">
    <property type="entry name" value="GtrA_DPMS_TM"/>
    <property type="match status" value="1"/>
</dbReference>
<sequence>MPDQLFNRRDLIAYFIVAATGALSNLLVATLLQEWFTISYKTALFTGYWFSFVVGYFLTRLFAFNARNTTQTRRQIVKFTLVSVLSCLITVYGSAILYDISKSWPGTFVFVIPFSVKEVNLNKLFSQIAAMGVSFFKQCAARITFGRVGWRGKGNLFARIAVFRLYLPIE</sequence>
<reference evidence="7" key="1">
    <citation type="submission" date="2024-06" db="EMBL/GenBank/DDBJ databases">
        <title>Sequencing and assembly of the genome of Dyadobacter sp. strain 676, a symbiont of Cyamopsis tetragonoloba.</title>
        <authorList>
            <person name="Guro P."/>
            <person name="Sazanova A."/>
            <person name="Kuznetsova I."/>
            <person name="Belimov A."/>
            <person name="Safronova V."/>
        </authorList>
    </citation>
    <scope>NUCLEOTIDE SEQUENCE</scope>
    <source>
        <strain evidence="7">676</strain>
    </source>
</reference>
<dbReference type="GO" id="GO:0000271">
    <property type="term" value="P:polysaccharide biosynthetic process"/>
    <property type="evidence" value="ECO:0007669"/>
    <property type="project" value="InterPro"/>
</dbReference>
<gene>
    <name evidence="7" type="ORF">ABV298_28155</name>
</gene>
<dbReference type="InterPro" id="IPR007267">
    <property type="entry name" value="GtrA_DPMS_TM"/>
</dbReference>
<organism evidence="7">
    <name type="scientific">Dyadobacter sp. 676</name>
    <dbReference type="NCBI Taxonomy" id="3088362"/>
    <lineage>
        <taxon>Bacteria</taxon>
        <taxon>Pseudomonadati</taxon>
        <taxon>Bacteroidota</taxon>
        <taxon>Cytophagia</taxon>
        <taxon>Cytophagales</taxon>
        <taxon>Spirosomataceae</taxon>
        <taxon>Dyadobacter</taxon>
    </lineage>
</organism>
<feature type="transmembrane region" description="Helical" evidence="5">
    <location>
        <begin position="38"/>
        <end position="58"/>
    </location>
</feature>
<feature type="domain" description="GtrA/DPMS transmembrane" evidence="6">
    <location>
        <begin position="14"/>
        <end position="136"/>
    </location>
</feature>
<accession>A0AAU8FIF8</accession>
<keyword evidence="3 5" id="KW-1133">Transmembrane helix</keyword>
<evidence type="ECO:0000259" key="6">
    <source>
        <dbReference type="Pfam" id="PF04138"/>
    </source>
</evidence>
<evidence type="ECO:0000256" key="3">
    <source>
        <dbReference type="ARBA" id="ARBA00022989"/>
    </source>
</evidence>
<evidence type="ECO:0000256" key="4">
    <source>
        <dbReference type="ARBA" id="ARBA00023136"/>
    </source>
</evidence>
<comment type="subcellular location">
    <subcellularLocation>
        <location evidence="1">Membrane</location>
        <topology evidence="1">Multi-pass membrane protein</topology>
    </subcellularLocation>
</comment>
<evidence type="ECO:0000256" key="2">
    <source>
        <dbReference type="ARBA" id="ARBA00022692"/>
    </source>
</evidence>
<feature type="transmembrane region" description="Helical" evidence="5">
    <location>
        <begin position="79"/>
        <end position="98"/>
    </location>
</feature>